<dbReference type="InterPro" id="IPR040676">
    <property type="entry name" value="DUF5641"/>
</dbReference>
<reference evidence="3 4" key="1">
    <citation type="submission" date="2014-10" db="EMBL/GenBank/DDBJ databases">
        <title>Draft genome of the hookworm Ancylostoma caninum.</title>
        <authorList>
            <person name="Mitreva M."/>
        </authorList>
    </citation>
    <scope>NUCLEOTIDE SEQUENCE [LARGE SCALE GENOMIC DNA]</scope>
    <source>
        <strain evidence="3 4">Baltimore</strain>
    </source>
</reference>
<dbReference type="OrthoDB" id="8019190at2759"/>
<evidence type="ECO:0000313" key="3">
    <source>
        <dbReference type="EMBL" id="RCN24267.1"/>
    </source>
</evidence>
<feature type="compositionally biased region" description="Basic residues" evidence="1">
    <location>
        <begin position="188"/>
        <end position="201"/>
    </location>
</feature>
<dbReference type="EMBL" id="JOJR01021526">
    <property type="protein sequence ID" value="RCN24267.1"/>
    <property type="molecule type" value="Genomic_DNA"/>
</dbReference>
<evidence type="ECO:0000259" key="2">
    <source>
        <dbReference type="Pfam" id="PF18701"/>
    </source>
</evidence>
<organism evidence="3 4">
    <name type="scientific">Ancylostoma caninum</name>
    <name type="common">Dog hookworm</name>
    <dbReference type="NCBI Taxonomy" id="29170"/>
    <lineage>
        <taxon>Eukaryota</taxon>
        <taxon>Metazoa</taxon>
        <taxon>Ecdysozoa</taxon>
        <taxon>Nematoda</taxon>
        <taxon>Chromadorea</taxon>
        <taxon>Rhabditida</taxon>
        <taxon>Rhabditina</taxon>
        <taxon>Rhabditomorpha</taxon>
        <taxon>Strongyloidea</taxon>
        <taxon>Ancylostomatidae</taxon>
        <taxon>Ancylostomatinae</taxon>
        <taxon>Ancylostoma</taxon>
    </lineage>
</organism>
<name>A0A368F243_ANCCA</name>
<sequence>LDQLHTVVVEIEAVINSRPITPYREKDPSFHILKPCDFISPEVTLQLPPGADTYDIAVEGHRLSDWYKDTLEVLNCFWNIWYSEYLSALAQRHQRRLRQLRYTHTHPCVNDVVIIGDDNIPRGQWKLAIVTKLHSDSKGVVRSAEVRTSKGKFLTRSITHLYPLEISAQDDYNPRPKVKKSLSPTRIQPHRKVKRIRSYSM</sequence>
<feature type="domain" description="DUF5641" evidence="2">
    <location>
        <begin position="67"/>
        <end position="164"/>
    </location>
</feature>
<dbReference type="Proteomes" id="UP000252519">
    <property type="component" value="Unassembled WGS sequence"/>
</dbReference>
<proteinExistence type="predicted"/>
<comment type="caution">
    <text evidence="3">The sequence shown here is derived from an EMBL/GenBank/DDBJ whole genome shotgun (WGS) entry which is preliminary data.</text>
</comment>
<feature type="non-terminal residue" evidence="3">
    <location>
        <position position="1"/>
    </location>
</feature>
<dbReference type="PANTHER" id="PTHR47331">
    <property type="entry name" value="PHD-TYPE DOMAIN-CONTAINING PROTEIN"/>
    <property type="match status" value="1"/>
</dbReference>
<dbReference type="AlphaFoldDB" id="A0A368F243"/>
<keyword evidence="4" id="KW-1185">Reference proteome</keyword>
<gene>
    <name evidence="3" type="ORF">ANCCAN_30041</name>
</gene>
<dbReference type="STRING" id="29170.A0A368F243"/>
<evidence type="ECO:0000256" key="1">
    <source>
        <dbReference type="SAM" id="MobiDB-lite"/>
    </source>
</evidence>
<dbReference type="Pfam" id="PF18701">
    <property type="entry name" value="DUF5641"/>
    <property type="match status" value="1"/>
</dbReference>
<feature type="region of interest" description="Disordered" evidence="1">
    <location>
        <begin position="172"/>
        <end position="201"/>
    </location>
</feature>
<evidence type="ECO:0000313" key="4">
    <source>
        <dbReference type="Proteomes" id="UP000252519"/>
    </source>
</evidence>
<protein>
    <recommendedName>
        <fullName evidence="2">DUF5641 domain-containing protein</fullName>
    </recommendedName>
</protein>
<accession>A0A368F243</accession>